<dbReference type="Proteomes" id="UP001207294">
    <property type="component" value="Unassembled WGS sequence"/>
</dbReference>
<evidence type="ECO:0000313" key="1">
    <source>
        <dbReference type="EMBL" id="MCV4376427.1"/>
    </source>
</evidence>
<dbReference type="EMBL" id="JAOXML010000004">
    <property type="protein sequence ID" value="MCV4376427.1"/>
    <property type="molecule type" value="Genomic_DNA"/>
</dbReference>
<dbReference type="RefSeq" id="WP_201012110.1">
    <property type="nucleotide sequence ID" value="NZ_JAFGZD010000006.1"/>
</dbReference>
<sequence>MMMHPLDFDPISYIEKTLHEPDSHPSKETLILASEFNRLREKLLPSLGQIHSDLASSGPLTLENITAKPKPLEYKLLKTSHSEPLKQALNIKACDGINMQLDRISDSFKINEYHGTKPNEGLHDVIRLYFLSEVLFLLLSKTASATKQGNLIEVRPSSHEVTKQLHRKWFANQWEQNSCAANIAYLDMIPLGFDKHSMFPLVIKELGEKLTDKIFFIPAGELPYKIQSLPSIQWARKLCKLAVLCSWCQIKNKLNYAPNQLISKIGITTDEIQKIEAFSEKQPRPDRVFDVTSKGISIKNPSITIQLRHTINYLANKISDEKLNHEIGMFFEKRCVFDYFTREDIKQNYCAFEGFVPHEIGDQNLNPDVDLIIKDIKRNQYYFTQVKYLRTGGRAYILGDTDHIATDKINKGLRQLTDARLALKEGKLDEILKIKGVYDCTNENSHLLLVHNIFNFDFTIWPQGVISYEWNTLRNVLNNGMIRFDHSQQAVNTWQHANVLPLEDPDQLIKHYIKNSPTQIACSIGTIFDADNVVVQTEINGIEIRCRGLGL</sequence>
<comment type="caution">
    <text evidence="1">The sequence shown here is derived from an EMBL/GenBank/DDBJ whole genome shotgun (WGS) entry which is preliminary data.</text>
</comment>
<organism evidence="1 2">
    <name type="scientific">Pseudomonas capsici</name>
    <dbReference type="NCBI Taxonomy" id="2810614"/>
    <lineage>
        <taxon>Bacteria</taxon>
        <taxon>Pseudomonadati</taxon>
        <taxon>Pseudomonadota</taxon>
        <taxon>Gammaproteobacteria</taxon>
        <taxon>Pseudomonadales</taxon>
        <taxon>Pseudomonadaceae</taxon>
        <taxon>Pseudomonas</taxon>
    </lineage>
</organism>
<dbReference type="GeneID" id="93561437"/>
<protein>
    <submittedName>
        <fullName evidence="1">Uncharacterized protein</fullName>
    </submittedName>
</protein>
<evidence type="ECO:0000313" key="2">
    <source>
        <dbReference type="Proteomes" id="UP001207294"/>
    </source>
</evidence>
<name>A0ABT3BUA2_9PSED</name>
<reference evidence="1 2" key="1">
    <citation type="submission" date="2022-10" db="EMBL/GenBank/DDBJ databases">
        <title>Characterization of Pseudomonas capsici strains from pepper and tomato in Georgia.</title>
        <authorList>
            <person name="Zhao M."/>
            <person name="Dutta B."/>
        </authorList>
    </citation>
    <scope>NUCLEOTIDE SEQUENCE [LARGE SCALE GENOMIC DNA]</scope>
    <source>
        <strain evidence="1 2">Pc20-5</strain>
    </source>
</reference>
<keyword evidence="2" id="KW-1185">Reference proteome</keyword>
<gene>
    <name evidence="1" type="ORF">OH718_07430</name>
</gene>
<accession>A0ABT3BUA2</accession>
<proteinExistence type="predicted"/>